<accession>A0A0V1LHU8</accession>
<reference evidence="1 2" key="1">
    <citation type="submission" date="2015-05" db="EMBL/GenBank/DDBJ databases">
        <title>Evolution of Trichinella species and genotypes.</title>
        <authorList>
            <person name="Korhonen P.K."/>
            <person name="Edoardo P."/>
            <person name="Giuseppe L.R."/>
            <person name="Gasser R.B."/>
        </authorList>
    </citation>
    <scope>NUCLEOTIDE SEQUENCE [LARGE SCALE GENOMIC DNA]</scope>
    <source>
        <strain evidence="1">ISS10</strain>
    </source>
</reference>
<sequence length="60" mass="6845">MEIFEFFVTTSITPPNVPKSFVFDGFYIKIECNICVTGISLSKWGVNRESIPSTIDQIQR</sequence>
<proteinExistence type="predicted"/>
<dbReference type="Proteomes" id="UP000054721">
    <property type="component" value="Unassembled WGS sequence"/>
</dbReference>
<evidence type="ECO:0000313" key="2">
    <source>
        <dbReference type="Proteomes" id="UP000054721"/>
    </source>
</evidence>
<evidence type="ECO:0000313" key="1">
    <source>
        <dbReference type="EMBL" id="KRZ59089.1"/>
    </source>
</evidence>
<name>A0A0V1LHU8_9BILA</name>
<organism evidence="1 2">
    <name type="scientific">Trichinella nativa</name>
    <dbReference type="NCBI Taxonomy" id="6335"/>
    <lineage>
        <taxon>Eukaryota</taxon>
        <taxon>Metazoa</taxon>
        <taxon>Ecdysozoa</taxon>
        <taxon>Nematoda</taxon>
        <taxon>Enoplea</taxon>
        <taxon>Dorylaimia</taxon>
        <taxon>Trichinellida</taxon>
        <taxon>Trichinellidae</taxon>
        <taxon>Trichinella</taxon>
    </lineage>
</organism>
<gene>
    <name evidence="1" type="ORF">T02_4842</name>
</gene>
<dbReference type="AlphaFoldDB" id="A0A0V1LHU8"/>
<protein>
    <submittedName>
        <fullName evidence="1">Uncharacterized protein</fullName>
    </submittedName>
</protein>
<dbReference type="EMBL" id="JYDW01000047">
    <property type="protein sequence ID" value="KRZ59089.1"/>
    <property type="molecule type" value="Genomic_DNA"/>
</dbReference>
<comment type="caution">
    <text evidence="1">The sequence shown here is derived from an EMBL/GenBank/DDBJ whole genome shotgun (WGS) entry which is preliminary data.</text>
</comment>
<keyword evidence="2" id="KW-1185">Reference proteome</keyword>